<dbReference type="AlphaFoldDB" id="A0A1L9T8Y8"/>
<feature type="compositionally biased region" description="Low complexity" evidence="1">
    <location>
        <begin position="924"/>
        <end position="939"/>
    </location>
</feature>
<dbReference type="RefSeq" id="XP_040699631.1">
    <property type="nucleotide sequence ID" value="XM_040852593.1"/>
</dbReference>
<feature type="compositionally biased region" description="Polar residues" evidence="1">
    <location>
        <begin position="1"/>
        <end position="10"/>
    </location>
</feature>
<feature type="compositionally biased region" description="Low complexity" evidence="1">
    <location>
        <begin position="334"/>
        <end position="355"/>
    </location>
</feature>
<keyword evidence="3" id="KW-1185">Reference proteome</keyword>
<reference evidence="3" key="1">
    <citation type="journal article" date="2017" name="Genome Biol.">
        <title>Comparative genomics reveals high biological diversity and specific adaptations in the industrially and medically important fungal genus Aspergillus.</title>
        <authorList>
            <person name="de Vries R.P."/>
            <person name="Riley R."/>
            <person name="Wiebenga A."/>
            <person name="Aguilar-Osorio G."/>
            <person name="Amillis S."/>
            <person name="Uchima C.A."/>
            <person name="Anderluh G."/>
            <person name="Asadollahi M."/>
            <person name="Askin M."/>
            <person name="Barry K."/>
            <person name="Battaglia E."/>
            <person name="Bayram O."/>
            <person name="Benocci T."/>
            <person name="Braus-Stromeyer S.A."/>
            <person name="Caldana C."/>
            <person name="Canovas D."/>
            <person name="Cerqueira G.C."/>
            <person name="Chen F."/>
            <person name="Chen W."/>
            <person name="Choi C."/>
            <person name="Clum A."/>
            <person name="Dos Santos R.A."/>
            <person name="Damasio A.R."/>
            <person name="Diallinas G."/>
            <person name="Emri T."/>
            <person name="Fekete E."/>
            <person name="Flipphi M."/>
            <person name="Freyberg S."/>
            <person name="Gallo A."/>
            <person name="Gournas C."/>
            <person name="Habgood R."/>
            <person name="Hainaut M."/>
            <person name="Harispe M.L."/>
            <person name="Henrissat B."/>
            <person name="Hilden K.S."/>
            <person name="Hope R."/>
            <person name="Hossain A."/>
            <person name="Karabika E."/>
            <person name="Karaffa L."/>
            <person name="Karanyi Z."/>
            <person name="Krasevec N."/>
            <person name="Kuo A."/>
            <person name="Kusch H."/>
            <person name="LaButti K."/>
            <person name="Lagendijk E.L."/>
            <person name="Lapidus A."/>
            <person name="Levasseur A."/>
            <person name="Lindquist E."/>
            <person name="Lipzen A."/>
            <person name="Logrieco A.F."/>
            <person name="MacCabe A."/>
            <person name="Maekelae M.R."/>
            <person name="Malavazi I."/>
            <person name="Melin P."/>
            <person name="Meyer V."/>
            <person name="Mielnichuk N."/>
            <person name="Miskei M."/>
            <person name="Molnar A.P."/>
            <person name="Mule G."/>
            <person name="Ngan C.Y."/>
            <person name="Orejas M."/>
            <person name="Orosz E."/>
            <person name="Ouedraogo J.P."/>
            <person name="Overkamp K.M."/>
            <person name="Park H.-S."/>
            <person name="Perrone G."/>
            <person name="Piumi F."/>
            <person name="Punt P.J."/>
            <person name="Ram A.F."/>
            <person name="Ramon A."/>
            <person name="Rauscher S."/>
            <person name="Record E."/>
            <person name="Riano-Pachon D.M."/>
            <person name="Robert V."/>
            <person name="Roehrig J."/>
            <person name="Ruller R."/>
            <person name="Salamov A."/>
            <person name="Salih N.S."/>
            <person name="Samson R.A."/>
            <person name="Sandor E."/>
            <person name="Sanguinetti M."/>
            <person name="Schuetze T."/>
            <person name="Sepcic K."/>
            <person name="Shelest E."/>
            <person name="Sherlock G."/>
            <person name="Sophianopoulou V."/>
            <person name="Squina F.M."/>
            <person name="Sun H."/>
            <person name="Susca A."/>
            <person name="Todd R.B."/>
            <person name="Tsang A."/>
            <person name="Unkles S.E."/>
            <person name="van de Wiele N."/>
            <person name="van Rossen-Uffink D."/>
            <person name="Oliveira J.V."/>
            <person name="Vesth T.C."/>
            <person name="Visser J."/>
            <person name="Yu J.-H."/>
            <person name="Zhou M."/>
            <person name="Andersen M.R."/>
            <person name="Archer D.B."/>
            <person name="Baker S.E."/>
            <person name="Benoit I."/>
            <person name="Brakhage A.A."/>
            <person name="Braus G.H."/>
            <person name="Fischer R."/>
            <person name="Frisvad J.C."/>
            <person name="Goldman G.H."/>
            <person name="Houbraken J."/>
            <person name="Oakley B."/>
            <person name="Pocsi I."/>
            <person name="Scazzocchio C."/>
            <person name="Seiboth B."/>
            <person name="vanKuyk P.A."/>
            <person name="Wortman J."/>
            <person name="Dyer P.S."/>
            <person name="Grigoriev I.V."/>
        </authorList>
    </citation>
    <scope>NUCLEOTIDE SEQUENCE [LARGE SCALE GENOMIC DNA]</scope>
    <source>
        <strain evidence="3">CBS 593.65</strain>
    </source>
</reference>
<feature type="region of interest" description="Disordered" evidence="1">
    <location>
        <begin position="1"/>
        <end position="51"/>
    </location>
</feature>
<feature type="compositionally biased region" description="Pro residues" evidence="1">
    <location>
        <begin position="1006"/>
        <end position="1020"/>
    </location>
</feature>
<evidence type="ECO:0000313" key="3">
    <source>
        <dbReference type="Proteomes" id="UP000184356"/>
    </source>
</evidence>
<dbReference type="STRING" id="1036612.A0A1L9T8Y8"/>
<feature type="region of interest" description="Disordered" evidence="1">
    <location>
        <begin position="282"/>
        <end position="302"/>
    </location>
</feature>
<feature type="compositionally biased region" description="Basic and acidic residues" evidence="1">
    <location>
        <begin position="225"/>
        <end position="237"/>
    </location>
</feature>
<dbReference type="Proteomes" id="UP000184356">
    <property type="component" value="Unassembled WGS sequence"/>
</dbReference>
<feature type="compositionally biased region" description="Polar residues" evidence="1">
    <location>
        <begin position="239"/>
        <end position="249"/>
    </location>
</feature>
<gene>
    <name evidence="2" type="ORF">ASPSYDRAFT_92034</name>
</gene>
<feature type="region of interest" description="Disordered" evidence="1">
    <location>
        <begin position="317"/>
        <end position="378"/>
    </location>
</feature>
<feature type="region of interest" description="Disordered" evidence="1">
    <location>
        <begin position="77"/>
        <end position="97"/>
    </location>
</feature>
<dbReference type="CDD" id="cd09917">
    <property type="entry name" value="F-box_SF"/>
    <property type="match status" value="1"/>
</dbReference>
<proteinExistence type="predicted"/>
<dbReference type="EMBL" id="KV878591">
    <property type="protein sequence ID" value="OJJ55825.1"/>
    <property type="molecule type" value="Genomic_DNA"/>
</dbReference>
<feature type="compositionally biased region" description="Basic residues" evidence="1">
    <location>
        <begin position="180"/>
        <end position="189"/>
    </location>
</feature>
<evidence type="ECO:0000313" key="2">
    <source>
        <dbReference type="EMBL" id="OJJ55825.1"/>
    </source>
</evidence>
<accession>A0A1L9T8Y8</accession>
<feature type="compositionally biased region" description="Low complexity" evidence="1">
    <location>
        <begin position="1104"/>
        <end position="1118"/>
    </location>
</feature>
<name>A0A1L9T8Y8_9EURO</name>
<sequence>MSVSPSSNRAPSRGSGLGAMKQKPNTPDNAEGNICVSPDGDSECDGQRPLSQSGTRWVRFFPEISSHFSLVSPVSSRHQSTSSYETATISQYSRHSRQSSRDLGDIFELNTGSSSQCSTDLVDDASSCYSRRSSVTSLGSEFSPSAYNSADAYSIISPTMVGVFDDSASIYRSGSTRSQGSRRSRKSIKRTPSARNKPLPCPPPIQMEPLSIRHKHRYPRQHQPTIREDTLHEDRESSLLVSSRPQSQLHKQRRHHPTLSQAAEELESALADLAERNDKEEIGMYSPHTSPSLSATATTSMPRLDAPLQVSRGNMDMIATRPAPSPPTGHRKSNSSSSSGSDSSSCKKSLMSLVSAQTDDTMKHAKKPHKDKGRGPFSFTVSLPTFGALKAKTTKNRGDGHFRSHRRSASGSELLQRAVRQEVRPASASTPEAAAKENETIGSAQLLNVPVRTQRSTSVNSERELRLKLPRLQTKEVQPSGMLCAAQPSTKPTINNSNTHEASQEKEIVPQPQPRRRSKTLSLNSEGTMPDQPAGTGISVPIGQYEMPTLTTTLNTNSDPIAIYELDAGLPEQQIKSPVAPSPFVPSGEMPGTLPDEIVELILRRCNELQDLFNFAVMNRQFYRVFKSRELELIQNTVYARSPPAWELREMSPPWDSEWQVLFDLDAPVPEYTPSLYLDRYTRDLYTLVKLKSLILARCSTFLRPETIRGLAGQDDTRADEIDDAFWRVWTFCRIFGCGKGREGDIVGQMDWLNGGIMAKNKQSSMAMSISEPFGINDVLFEPPEGFGLGNEGGLSQGQLYDMTEIWTCLGVLLQPIHSKCEAARKAGVFDGHDVANKDPVKEESTLEEWTSYVLTLGPSAVLALASIATVDNADEIFQRAQSLGLTKWEGADASRSSFFREAVSKAYRPQTSARKMHPLHQTGSNSSRSSAGSNPSPSDNLLTGDPQRRRQAAYAIQLRNRRNQNGGRPNPGVEERPISSYVEIMNRLAGAPPHPLYQQVPPLPTSTPTPEYTPSPQPRVPTAGTLSTQVPQARAPRAAVSLLQPQVLDPTDQAMDMIVNELGFNADDAKWALKITDTGEGINVNAAVSLLMQEYNQSSLEPSAGSSADGSSYGHGYSPPPSVYQGQHCNSILSSVMQRPDAVASGWRWA</sequence>
<feature type="region of interest" description="Disordered" evidence="1">
    <location>
        <begin position="1006"/>
        <end position="1025"/>
    </location>
</feature>
<evidence type="ECO:0008006" key="4">
    <source>
        <dbReference type="Google" id="ProtNLM"/>
    </source>
</evidence>
<feature type="region of interest" description="Disordered" evidence="1">
    <location>
        <begin position="484"/>
        <end position="535"/>
    </location>
</feature>
<feature type="compositionally biased region" description="Polar residues" evidence="1">
    <location>
        <begin position="487"/>
        <end position="501"/>
    </location>
</feature>
<feature type="region of interest" description="Disordered" evidence="1">
    <location>
        <begin position="908"/>
        <end position="947"/>
    </location>
</feature>
<feature type="compositionally biased region" description="Polar residues" evidence="1">
    <location>
        <begin position="77"/>
        <end position="89"/>
    </location>
</feature>
<dbReference type="GeneID" id="63768666"/>
<dbReference type="OrthoDB" id="5376710at2759"/>
<feature type="region of interest" description="Disordered" evidence="1">
    <location>
        <begin position="171"/>
        <end position="258"/>
    </location>
</feature>
<protein>
    <recommendedName>
        <fullName evidence="4">F-box domain-containing protein</fullName>
    </recommendedName>
</protein>
<feature type="region of interest" description="Disordered" evidence="1">
    <location>
        <begin position="1101"/>
        <end position="1121"/>
    </location>
</feature>
<organism evidence="2 3">
    <name type="scientific">Aspergillus sydowii CBS 593.65</name>
    <dbReference type="NCBI Taxonomy" id="1036612"/>
    <lineage>
        <taxon>Eukaryota</taxon>
        <taxon>Fungi</taxon>
        <taxon>Dikarya</taxon>
        <taxon>Ascomycota</taxon>
        <taxon>Pezizomycotina</taxon>
        <taxon>Eurotiomycetes</taxon>
        <taxon>Eurotiomycetidae</taxon>
        <taxon>Eurotiales</taxon>
        <taxon>Aspergillaceae</taxon>
        <taxon>Aspergillus</taxon>
        <taxon>Aspergillus subgen. Nidulantes</taxon>
    </lineage>
</organism>
<dbReference type="VEuPathDB" id="FungiDB:ASPSYDRAFT_92034"/>
<feature type="region of interest" description="Disordered" evidence="1">
    <location>
        <begin position="390"/>
        <end position="414"/>
    </location>
</feature>
<evidence type="ECO:0000256" key="1">
    <source>
        <dbReference type="SAM" id="MobiDB-lite"/>
    </source>
</evidence>
<feature type="compositionally biased region" description="Low complexity" evidence="1">
    <location>
        <begin position="286"/>
        <end position="300"/>
    </location>
</feature>